<dbReference type="InterPro" id="IPR036770">
    <property type="entry name" value="Ankyrin_rpt-contain_sf"/>
</dbReference>
<dbReference type="PANTHER" id="PTHR24171">
    <property type="entry name" value="ANKYRIN REPEAT DOMAIN-CONTAINING PROTEIN 39-RELATED"/>
    <property type="match status" value="1"/>
</dbReference>
<dbReference type="Pfam" id="PF00023">
    <property type="entry name" value="Ank"/>
    <property type="match status" value="1"/>
</dbReference>
<protein>
    <submittedName>
        <fullName evidence="3">Ankyrin repeat domain-containing protein</fullName>
    </submittedName>
</protein>
<evidence type="ECO:0000256" key="2">
    <source>
        <dbReference type="ARBA" id="ARBA00023043"/>
    </source>
</evidence>
<proteinExistence type="predicted"/>
<dbReference type="PANTHER" id="PTHR24171:SF9">
    <property type="entry name" value="ANKYRIN REPEAT DOMAIN-CONTAINING PROTEIN 39"/>
    <property type="match status" value="1"/>
</dbReference>
<accession>A0AAX3BBT1</accession>
<keyword evidence="4" id="KW-1185">Reference proteome</keyword>
<dbReference type="RefSeq" id="WP_271434835.1">
    <property type="nucleotide sequence ID" value="NZ_CP073355.1"/>
</dbReference>
<evidence type="ECO:0000256" key="1">
    <source>
        <dbReference type="ARBA" id="ARBA00022737"/>
    </source>
</evidence>
<organism evidence="3 4">
    <name type="scientific">Thermospira aquatica</name>
    <dbReference type="NCBI Taxonomy" id="2828656"/>
    <lineage>
        <taxon>Bacteria</taxon>
        <taxon>Pseudomonadati</taxon>
        <taxon>Spirochaetota</taxon>
        <taxon>Spirochaetia</taxon>
        <taxon>Brevinematales</taxon>
        <taxon>Thermospiraceae</taxon>
        <taxon>Thermospira</taxon>
    </lineage>
</organism>
<dbReference type="EMBL" id="CP073355">
    <property type="protein sequence ID" value="URA09700.1"/>
    <property type="molecule type" value="Genomic_DNA"/>
</dbReference>
<sequence>MSRIYLLILIFLVGETLFADANRELLLAISQKNFEAVQNAIETKKASVAYRDVNKRTPLHWAVIAGDLKIVAYLVHKGADLEAREKNGATPLHFAAYSKNLDIVKYLIQKGASINAQDSFGWTPLHYYTYYQFEMGVKYLIYADADLEIKTTKPSMGIPAGFTALDIALKINKQAYIEALSVPQTYQNIANKPLLALNITPQLSLSNILLSQETGNILIRVENTGQGPASSTILEFMNLTNPWIRVQTNLPPQYISINSSSLWTTEISNISPPRDTLVSFLVRARDQESKRTSSWQEVSFWIWSNRPPHLVVAAILFGNTPELRPMMVANLQLVLSNDGFGPLQQGKLHIQDRQGWIIPLSLDISSLPRNTMTNLVVSLETTENVQDGETSLELMIFSPSLTHPLIFSRSLPTRGCLPPIFVFQPLLYKKLNLYISTNLSNTDTGESITEVFTNSIIQSYPMIEMGNIGEQKATNLIIEAQILTQTNTFLYTYNIAQLNLGEKRNLVIPLLRETLTNHTLFLKIRDGATTLMETNLNFNLWPGDTP</sequence>
<dbReference type="KEGG" id="taqu:KDW03_09450"/>
<dbReference type="SUPFAM" id="SSF48403">
    <property type="entry name" value="Ankyrin repeat"/>
    <property type="match status" value="1"/>
</dbReference>
<evidence type="ECO:0000313" key="4">
    <source>
        <dbReference type="Proteomes" id="UP001056539"/>
    </source>
</evidence>
<dbReference type="AlphaFoldDB" id="A0AAX3BBT1"/>
<dbReference type="Pfam" id="PF12796">
    <property type="entry name" value="Ank_2"/>
    <property type="match status" value="1"/>
</dbReference>
<keyword evidence="1" id="KW-0677">Repeat</keyword>
<dbReference type="SMART" id="SM00248">
    <property type="entry name" value="ANK"/>
    <property type="match status" value="3"/>
</dbReference>
<dbReference type="Proteomes" id="UP001056539">
    <property type="component" value="Chromosome"/>
</dbReference>
<evidence type="ECO:0000313" key="3">
    <source>
        <dbReference type="EMBL" id="URA09700.1"/>
    </source>
</evidence>
<dbReference type="Gene3D" id="1.25.40.20">
    <property type="entry name" value="Ankyrin repeat-containing domain"/>
    <property type="match status" value="1"/>
</dbReference>
<name>A0AAX3BBT1_9SPIR</name>
<reference evidence="3" key="1">
    <citation type="submission" date="2021-04" db="EMBL/GenBank/DDBJ databases">
        <authorList>
            <person name="Postec A."/>
        </authorList>
    </citation>
    <scope>NUCLEOTIDE SEQUENCE</scope>
    <source>
        <strain evidence="3">F1F22</strain>
    </source>
</reference>
<gene>
    <name evidence="3" type="ORF">KDW03_09450</name>
</gene>
<dbReference type="InterPro" id="IPR002110">
    <property type="entry name" value="Ankyrin_rpt"/>
</dbReference>
<reference evidence="3" key="2">
    <citation type="submission" date="2022-06" db="EMBL/GenBank/DDBJ databases">
        <title>Thermospira aquatica gen. nov., sp. nov.</title>
        <authorList>
            <person name="Ben Ali Gam Z."/>
            <person name="Labat M."/>
        </authorList>
    </citation>
    <scope>NUCLEOTIDE SEQUENCE</scope>
    <source>
        <strain evidence="3">F1F22</strain>
    </source>
</reference>
<keyword evidence="2" id="KW-0040">ANK repeat</keyword>
<dbReference type="PRINTS" id="PR01415">
    <property type="entry name" value="ANKYRIN"/>
</dbReference>